<sequence length="340" mass="39294">MKTVLFFSLAAVVIALIAWIITVRRGRGWKNRSWELPELGIQLHDQQVDRDLRDMIGRLQQVLPEGYSERVKRRIMENSGIGETEWRNRWFELKRFFVLTAILRNVPMYSRDVDSVWHEMLLFTRDYERFSRKFLGTYLHHNPHDQPVFDPGERAWFDWTYTLLFRPTPYSRTAWGPFFRHPMPRELLREIETSSENQLLERYFNRESARHFEEAERLCRFVIGAFRRAIRDARQYADLYGRDVKTLRSHMLSRRGRETEPSVWMLGALAYLSLYHSADFLAAQKELLRRAADTDSRYVTPYCASGGVWGGLDSDSGSGDADGGGSCGGAGCGGGGCSGG</sequence>
<evidence type="ECO:0000256" key="1">
    <source>
        <dbReference type="SAM" id="Phobius"/>
    </source>
</evidence>
<dbReference type="EMBL" id="PVNE01000029">
    <property type="protein sequence ID" value="PRX39139.1"/>
    <property type="molecule type" value="Genomic_DNA"/>
</dbReference>
<keyword evidence="1" id="KW-0812">Transmembrane</keyword>
<comment type="caution">
    <text evidence="2">The sequence shown here is derived from an EMBL/GenBank/DDBJ whole genome shotgun (WGS) entry which is preliminary data.</text>
</comment>
<name>A0A2T0LBB4_9BACL</name>
<protein>
    <submittedName>
        <fullName evidence="2">Uncharacterized protein</fullName>
    </submittedName>
</protein>
<gene>
    <name evidence="2" type="ORF">CLV97_12927</name>
</gene>
<dbReference type="RefSeq" id="WP_146130520.1">
    <property type="nucleotide sequence ID" value="NZ_PVNE01000029.1"/>
</dbReference>
<keyword evidence="1" id="KW-1133">Transmembrane helix</keyword>
<evidence type="ECO:0000313" key="3">
    <source>
        <dbReference type="Proteomes" id="UP000237797"/>
    </source>
</evidence>
<accession>A0A2T0LBB4</accession>
<feature type="transmembrane region" description="Helical" evidence="1">
    <location>
        <begin position="6"/>
        <end position="23"/>
    </location>
</feature>
<evidence type="ECO:0000313" key="2">
    <source>
        <dbReference type="EMBL" id="PRX39139.1"/>
    </source>
</evidence>
<keyword evidence="3" id="KW-1185">Reference proteome</keyword>
<keyword evidence="1" id="KW-0472">Membrane</keyword>
<dbReference type="AlphaFoldDB" id="A0A2T0LBB4"/>
<organism evidence="2 3">
    <name type="scientific">Planifilum fimeticola</name>
    <dbReference type="NCBI Taxonomy" id="201975"/>
    <lineage>
        <taxon>Bacteria</taxon>
        <taxon>Bacillati</taxon>
        <taxon>Bacillota</taxon>
        <taxon>Bacilli</taxon>
        <taxon>Bacillales</taxon>
        <taxon>Thermoactinomycetaceae</taxon>
        <taxon>Planifilum</taxon>
    </lineage>
</organism>
<dbReference type="OrthoDB" id="71172at2"/>
<proteinExistence type="predicted"/>
<dbReference type="Proteomes" id="UP000237797">
    <property type="component" value="Unassembled WGS sequence"/>
</dbReference>
<reference evidence="2 3" key="1">
    <citation type="submission" date="2018-03" db="EMBL/GenBank/DDBJ databases">
        <title>Genomic Encyclopedia of Archaeal and Bacterial Type Strains, Phase II (KMG-II): from individual species to whole genera.</title>
        <authorList>
            <person name="Goeker M."/>
        </authorList>
    </citation>
    <scope>NUCLEOTIDE SEQUENCE [LARGE SCALE GENOMIC DNA]</scope>
    <source>
        <strain evidence="2 3">DSM 44946</strain>
    </source>
</reference>